<comment type="caution">
    <text evidence="2">The sequence shown here is derived from an EMBL/GenBank/DDBJ whole genome shotgun (WGS) entry which is preliminary data.</text>
</comment>
<proteinExistence type="predicted"/>
<feature type="transmembrane region" description="Helical" evidence="1">
    <location>
        <begin position="233"/>
        <end position="255"/>
    </location>
</feature>
<dbReference type="AlphaFoldDB" id="A0A0L0BYT9"/>
<sequence>MTSDLITSNLYSFRFAAESKDKFDYKVPAGLDTSTHEMKSHLAGECGKCGAVFGEFFKIISCFGFHTFSGLNLKLDFGAELEILLVSVVVSGTCSSLRFGSRNSCEGSCISSVFRLIYVFCVMLLLLSVFVADLKVVVKGNGVVDVAVTKFFKEASSLSAISSLSATSCVSTLVFSVFRFIFGFVVKFLLLLLMVAAVVAEIVVVGKEVVLSIDFKVVVVIEESCEVAVMGKMVTLAVDGVLVVVVVDDIVLAVIAESIKPCTVQRLLIEFECWCLILTHLIFTQNPSLATTLPQQQ</sequence>
<keyword evidence="1" id="KW-1133">Transmembrane helix</keyword>
<organism evidence="2 3">
    <name type="scientific">Lucilia cuprina</name>
    <name type="common">Green bottle fly</name>
    <name type="synonym">Australian sheep blowfly</name>
    <dbReference type="NCBI Taxonomy" id="7375"/>
    <lineage>
        <taxon>Eukaryota</taxon>
        <taxon>Metazoa</taxon>
        <taxon>Ecdysozoa</taxon>
        <taxon>Arthropoda</taxon>
        <taxon>Hexapoda</taxon>
        <taxon>Insecta</taxon>
        <taxon>Pterygota</taxon>
        <taxon>Neoptera</taxon>
        <taxon>Endopterygota</taxon>
        <taxon>Diptera</taxon>
        <taxon>Brachycera</taxon>
        <taxon>Muscomorpha</taxon>
        <taxon>Oestroidea</taxon>
        <taxon>Calliphoridae</taxon>
        <taxon>Luciliinae</taxon>
        <taxon>Lucilia</taxon>
    </lineage>
</organism>
<reference evidence="2 3" key="1">
    <citation type="journal article" date="2015" name="Nat. Commun.">
        <title>Lucilia cuprina genome unlocks parasitic fly biology to underpin future interventions.</title>
        <authorList>
            <person name="Anstead C.A."/>
            <person name="Korhonen P.K."/>
            <person name="Young N.D."/>
            <person name="Hall R.S."/>
            <person name="Jex A.R."/>
            <person name="Murali S.C."/>
            <person name="Hughes D.S."/>
            <person name="Lee S.F."/>
            <person name="Perry T."/>
            <person name="Stroehlein A.J."/>
            <person name="Ansell B.R."/>
            <person name="Breugelmans B."/>
            <person name="Hofmann A."/>
            <person name="Qu J."/>
            <person name="Dugan S."/>
            <person name="Lee S.L."/>
            <person name="Chao H."/>
            <person name="Dinh H."/>
            <person name="Han Y."/>
            <person name="Doddapaneni H.V."/>
            <person name="Worley K.C."/>
            <person name="Muzny D.M."/>
            <person name="Ioannidis P."/>
            <person name="Waterhouse R.M."/>
            <person name="Zdobnov E.M."/>
            <person name="James P.J."/>
            <person name="Bagnall N.H."/>
            <person name="Kotze A.C."/>
            <person name="Gibbs R.A."/>
            <person name="Richards S."/>
            <person name="Batterham P."/>
            <person name="Gasser R.B."/>
        </authorList>
    </citation>
    <scope>NUCLEOTIDE SEQUENCE [LARGE SCALE GENOMIC DNA]</scope>
    <source>
        <strain evidence="2 3">LS</strain>
        <tissue evidence="2">Full body</tissue>
    </source>
</reference>
<gene>
    <name evidence="2" type="ORF">FF38_08249</name>
</gene>
<evidence type="ECO:0000256" key="1">
    <source>
        <dbReference type="SAM" id="Phobius"/>
    </source>
</evidence>
<dbReference type="Proteomes" id="UP000037069">
    <property type="component" value="Unassembled WGS sequence"/>
</dbReference>
<feature type="transmembrane region" description="Helical" evidence="1">
    <location>
        <begin position="189"/>
        <end position="213"/>
    </location>
</feature>
<name>A0A0L0BYT9_LUCCU</name>
<keyword evidence="1" id="KW-0472">Membrane</keyword>
<evidence type="ECO:0000313" key="3">
    <source>
        <dbReference type="Proteomes" id="UP000037069"/>
    </source>
</evidence>
<dbReference type="EMBL" id="JRES01001143">
    <property type="protein sequence ID" value="KNC25156.1"/>
    <property type="molecule type" value="Genomic_DNA"/>
</dbReference>
<protein>
    <submittedName>
        <fullName evidence="2">Uncharacterized protein</fullName>
    </submittedName>
</protein>
<keyword evidence="3" id="KW-1185">Reference proteome</keyword>
<feature type="transmembrane region" description="Helical" evidence="1">
    <location>
        <begin position="158"/>
        <end position="182"/>
    </location>
</feature>
<evidence type="ECO:0000313" key="2">
    <source>
        <dbReference type="EMBL" id="KNC25156.1"/>
    </source>
</evidence>
<keyword evidence="1" id="KW-0812">Transmembrane</keyword>
<feature type="transmembrane region" description="Helical" evidence="1">
    <location>
        <begin position="113"/>
        <end position="138"/>
    </location>
</feature>
<accession>A0A0L0BYT9</accession>